<dbReference type="Proteomes" id="UP001301958">
    <property type="component" value="Unassembled WGS sequence"/>
</dbReference>
<sequence length="133" mass="14872">MADKIEKICHLLEAIPAPDGEAFGEFSAAYNFKNLWKPSPGGKVRKTIEFRRAEGTVDGEVAVAWVDVFGRIVNAGVRYDETKFQKLIERLLRSHSQFGVKEFLMGIGCQEKSVDVLLEKRARQDADVDAGRS</sequence>
<evidence type="ECO:0000313" key="2">
    <source>
        <dbReference type="Proteomes" id="UP001301958"/>
    </source>
</evidence>
<organism evidence="1 2">
    <name type="scientific">Podospora fimiseda</name>
    <dbReference type="NCBI Taxonomy" id="252190"/>
    <lineage>
        <taxon>Eukaryota</taxon>
        <taxon>Fungi</taxon>
        <taxon>Dikarya</taxon>
        <taxon>Ascomycota</taxon>
        <taxon>Pezizomycotina</taxon>
        <taxon>Sordariomycetes</taxon>
        <taxon>Sordariomycetidae</taxon>
        <taxon>Sordariales</taxon>
        <taxon>Podosporaceae</taxon>
        <taxon>Podospora</taxon>
    </lineage>
</organism>
<proteinExistence type="predicted"/>
<comment type="caution">
    <text evidence="1">The sequence shown here is derived from an EMBL/GenBank/DDBJ whole genome shotgun (WGS) entry which is preliminary data.</text>
</comment>
<protein>
    <submittedName>
        <fullName evidence="1">Uncharacterized protein</fullName>
    </submittedName>
</protein>
<gene>
    <name evidence="1" type="ORF">QBC38DRAFT_440950</name>
</gene>
<name>A0AAN7BVX3_9PEZI</name>
<reference evidence="1" key="1">
    <citation type="journal article" date="2023" name="Mol. Phylogenet. Evol.">
        <title>Genome-scale phylogeny and comparative genomics of the fungal order Sordariales.</title>
        <authorList>
            <person name="Hensen N."/>
            <person name="Bonometti L."/>
            <person name="Westerberg I."/>
            <person name="Brannstrom I.O."/>
            <person name="Guillou S."/>
            <person name="Cros-Aarteil S."/>
            <person name="Calhoun S."/>
            <person name="Haridas S."/>
            <person name="Kuo A."/>
            <person name="Mondo S."/>
            <person name="Pangilinan J."/>
            <person name="Riley R."/>
            <person name="LaButti K."/>
            <person name="Andreopoulos B."/>
            <person name="Lipzen A."/>
            <person name="Chen C."/>
            <person name="Yan M."/>
            <person name="Daum C."/>
            <person name="Ng V."/>
            <person name="Clum A."/>
            <person name="Steindorff A."/>
            <person name="Ohm R.A."/>
            <person name="Martin F."/>
            <person name="Silar P."/>
            <person name="Natvig D.O."/>
            <person name="Lalanne C."/>
            <person name="Gautier V."/>
            <person name="Ament-Velasquez S.L."/>
            <person name="Kruys A."/>
            <person name="Hutchinson M.I."/>
            <person name="Powell A.J."/>
            <person name="Barry K."/>
            <person name="Miller A.N."/>
            <person name="Grigoriev I.V."/>
            <person name="Debuchy R."/>
            <person name="Gladieux P."/>
            <person name="Hiltunen Thoren M."/>
            <person name="Johannesson H."/>
        </authorList>
    </citation>
    <scope>NUCLEOTIDE SEQUENCE</scope>
    <source>
        <strain evidence="1">CBS 990.96</strain>
    </source>
</reference>
<dbReference type="AlphaFoldDB" id="A0AAN7BVX3"/>
<dbReference type="EMBL" id="MU865299">
    <property type="protein sequence ID" value="KAK4230332.1"/>
    <property type="molecule type" value="Genomic_DNA"/>
</dbReference>
<evidence type="ECO:0000313" key="1">
    <source>
        <dbReference type="EMBL" id="KAK4230332.1"/>
    </source>
</evidence>
<accession>A0AAN7BVX3</accession>
<reference evidence="1" key="2">
    <citation type="submission" date="2023-05" db="EMBL/GenBank/DDBJ databases">
        <authorList>
            <consortium name="Lawrence Berkeley National Laboratory"/>
            <person name="Steindorff A."/>
            <person name="Hensen N."/>
            <person name="Bonometti L."/>
            <person name="Westerberg I."/>
            <person name="Brannstrom I.O."/>
            <person name="Guillou S."/>
            <person name="Cros-Aarteil S."/>
            <person name="Calhoun S."/>
            <person name="Haridas S."/>
            <person name="Kuo A."/>
            <person name="Mondo S."/>
            <person name="Pangilinan J."/>
            <person name="Riley R."/>
            <person name="Labutti K."/>
            <person name="Andreopoulos B."/>
            <person name="Lipzen A."/>
            <person name="Chen C."/>
            <person name="Yanf M."/>
            <person name="Daum C."/>
            <person name="Ng V."/>
            <person name="Clum A."/>
            <person name="Ohm R."/>
            <person name="Martin F."/>
            <person name="Silar P."/>
            <person name="Natvig D."/>
            <person name="Lalanne C."/>
            <person name="Gautier V."/>
            <person name="Ament-Velasquez S.L."/>
            <person name="Kruys A."/>
            <person name="Hutchinson M.I."/>
            <person name="Powell A.J."/>
            <person name="Barry K."/>
            <person name="Miller A.N."/>
            <person name="Grigoriev I.V."/>
            <person name="Debuchy R."/>
            <person name="Gladieux P."/>
            <person name="Thoren M.H."/>
            <person name="Johannesson H."/>
        </authorList>
    </citation>
    <scope>NUCLEOTIDE SEQUENCE</scope>
    <source>
        <strain evidence="1">CBS 990.96</strain>
    </source>
</reference>
<keyword evidence="2" id="KW-1185">Reference proteome</keyword>